<keyword evidence="4" id="KW-1185">Reference proteome</keyword>
<evidence type="ECO:0000256" key="1">
    <source>
        <dbReference type="ARBA" id="ARBA00022651"/>
    </source>
</evidence>
<dbReference type="AlphaFoldDB" id="A0A8J8MPU7"/>
<reference evidence="3" key="1">
    <citation type="submission" date="2020-07" db="EMBL/GenBank/DDBJ databases">
        <title>Vallitalea pronyensis genome.</title>
        <authorList>
            <person name="Postec A."/>
        </authorList>
    </citation>
    <scope>NUCLEOTIDE SEQUENCE</scope>
    <source>
        <strain evidence="3">FatNI3</strain>
    </source>
</reference>
<dbReference type="GO" id="GO:0045493">
    <property type="term" value="P:xylan catabolic process"/>
    <property type="evidence" value="ECO:0007669"/>
    <property type="project" value="UniProtKB-KW"/>
</dbReference>
<evidence type="ECO:0000313" key="3">
    <source>
        <dbReference type="EMBL" id="QUI25356.1"/>
    </source>
</evidence>
<keyword evidence="2" id="KW-0119">Carbohydrate metabolism</keyword>
<dbReference type="InterPro" id="IPR052176">
    <property type="entry name" value="Glycosyl_Hydrlase_43_Enz"/>
</dbReference>
<dbReference type="PANTHER" id="PTHR43772:SF2">
    <property type="entry name" value="PUTATIVE (AFU_ORTHOLOGUE AFUA_2G04480)-RELATED"/>
    <property type="match status" value="1"/>
</dbReference>
<dbReference type="InterPro" id="IPR023296">
    <property type="entry name" value="Glyco_hydro_beta-prop_sf"/>
</dbReference>
<dbReference type="EMBL" id="CP058649">
    <property type="protein sequence ID" value="QUI25356.1"/>
    <property type="molecule type" value="Genomic_DNA"/>
</dbReference>
<proteinExistence type="predicted"/>
<keyword evidence="1" id="KW-0624">Polysaccharide degradation</keyword>
<evidence type="ECO:0000313" key="4">
    <source>
        <dbReference type="Proteomes" id="UP000683246"/>
    </source>
</evidence>
<dbReference type="KEGG" id="vpy:HZI73_24990"/>
<gene>
    <name evidence="3" type="ORF">HZI73_24990</name>
</gene>
<sequence>MDFNKMMMPASKTAVFQEEGYKVWGATLTKCDDGQYHLLYSRWKEEFGHGAWVSHSEIAYAVGETPFGPFEPKGAVISGRGDGYWDGSSIHNPTVIKVKGKYYMYYMGTYGMDPCKVIDHEDPEWWVYRNNQRVGVAWADHPSGPWHRLDQPVIDVTKDSYDHLMTSNPSAALMPDGRILMVYKAVGNGDMPKGGPVICGVAIAEDPLGPFEKADKPIMQNPENDWSVEDPFIWYGDGKYYALVKDFQGYFTKSDVHSTALFESDNGMDWFPGNNPFAFDIHFTWSDGEKEDLAWLERPQLYIENGQPKVLLCAAAVDNEKQDSFNVQIPLKNFENKGTTL</sequence>
<dbReference type="PANTHER" id="PTHR43772">
    <property type="entry name" value="ENDO-1,4-BETA-XYLANASE"/>
    <property type="match status" value="1"/>
</dbReference>
<protein>
    <submittedName>
        <fullName evidence="3">Sucrase</fullName>
    </submittedName>
</protein>
<dbReference type="Gene3D" id="2.115.10.20">
    <property type="entry name" value="Glycosyl hydrolase domain, family 43"/>
    <property type="match status" value="1"/>
</dbReference>
<dbReference type="CDD" id="cd08994">
    <property type="entry name" value="GH43_62_32_68_117_130-like"/>
    <property type="match status" value="1"/>
</dbReference>
<dbReference type="RefSeq" id="WP_212696058.1">
    <property type="nucleotide sequence ID" value="NZ_CP058649.1"/>
</dbReference>
<keyword evidence="1" id="KW-0858">Xylan degradation</keyword>
<organism evidence="3 4">
    <name type="scientific">Vallitalea pronyensis</name>
    <dbReference type="NCBI Taxonomy" id="1348613"/>
    <lineage>
        <taxon>Bacteria</taxon>
        <taxon>Bacillati</taxon>
        <taxon>Bacillota</taxon>
        <taxon>Clostridia</taxon>
        <taxon>Lachnospirales</taxon>
        <taxon>Vallitaleaceae</taxon>
        <taxon>Vallitalea</taxon>
    </lineage>
</organism>
<dbReference type="Proteomes" id="UP000683246">
    <property type="component" value="Chromosome"/>
</dbReference>
<evidence type="ECO:0000256" key="2">
    <source>
        <dbReference type="ARBA" id="ARBA00023277"/>
    </source>
</evidence>
<accession>A0A8J8MPU7</accession>
<dbReference type="SUPFAM" id="SSF75005">
    <property type="entry name" value="Arabinanase/levansucrase/invertase"/>
    <property type="match status" value="2"/>
</dbReference>
<name>A0A8J8MPU7_9FIRM</name>